<dbReference type="EMBL" id="VSRR010120221">
    <property type="protein sequence ID" value="MPC99848.1"/>
    <property type="molecule type" value="Genomic_DNA"/>
</dbReference>
<feature type="region of interest" description="Disordered" evidence="1">
    <location>
        <begin position="19"/>
        <end position="51"/>
    </location>
</feature>
<dbReference type="AlphaFoldDB" id="A0A5B7K3U7"/>
<comment type="caution">
    <text evidence="2">The sequence shown here is derived from an EMBL/GenBank/DDBJ whole genome shotgun (WGS) entry which is preliminary data.</text>
</comment>
<dbReference type="Proteomes" id="UP000324222">
    <property type="component" value="Unassembled WGS sequence"/>
</dbReference>
<sequence length="106" mass="11863">MTSRFSCVVGDDLFLIHNTHQKKKQPWREGSVIPSPAPPQSPPPPPPPVGNRWMSGWEALDGLVEGQRGTATTSRRGAHPFTPFTERLHPYFPSLLCWYCATEEHG</sequence>
<protein>
    <submittedName>
        <fullName evidence="2">Uncharacterized protein</fullName>
    </submittedName>
</protein>
<gene>
    <name evidence="2" type="ORF">E2C01_095290</name>
</gene>
<reference evidence="2 3" key="1">
    <citation type="submission" date="2019-05" db="EMBL/GenBank/DDBJ databases">
        <title>Another draft genome of Portunus trituberculatus and its Hox gene families provides insights of decapod evolution.</title>
        <authorList>
            <person name="Jeong J.-H."/>
            <person name="Song I."/>
            <person name="Kim S."/>
            <person name="Choi T."/>
            <person name="Kim D."/>
            <person name="Ryu S."/>
            <person name="Kim W."/>
        </authorList>
    </citation>
    <scope>NUCLEOTIDE SEQUENCE [LARGE SCALE GENOMIC DNA]</scope>
    <source>
        <tissue evidence="2">Muscle</tissue>
    </source>
</reference>
<organism evidence="2 3">
    <name type="scientific">Portunus trituberculatus</name>
    <name type="common">Swimming crab</name>
    <name type="synonym">Neptunus trituberculatus</name>
    <dbReference type="NCBI Taxonomy" id="210409"/>
    <lineage>
        <taxon>Eukaryota</taxon>
        <taxon>Metazoa</taxon>
        <taxon>Ecdysozoa</taxon>
        <taxon>Arthropoda</taxon>
        <taxon>Crustacea</taxon>
        <taxon>Multicrustacea</taxon>
        <taxon>Malacostraca</taxon>
        <taxon>Eumalacostraca</taxon>
        <taxon>Eucarida</taxon>
        <taxon>Decapoda</taxon>
        <taxon>Pleocyemata</taxon>
        <taxon>Brachyura</taxon>
        <taxon>Eubrachyura</taxon>
        <taxon>Portunoidea</taxon>
        <taxon>Portunidae</taxon>
        <taxon>Portuninae</taxon>
        <taxon>Portunus</taxon>
    </lineage>
</organism>
<keyword evidence="3" id="KW-1185">Reference proteome</keyword>
<evidence type="ECO:0000313" key="3">
    <source>
        <dbReference type="Proteomes" id="UP000324222"/>
    </source>
</evidence>
<proteinExistence type="predicted"/>
<name>A0A5B7K3U7_PORTR</name>
<feature type="compositionally biased region" description="Pro residues" evidence="1">
    <location>
        <begin position="35"/>
        <end position="49"/>
    </location>
</feature>
<evidence type="ECO:0000313" key="2">
    <source>
        <dbReference type="EMBL" id="MPC99848.1"/>
    </source>
</evidence>
<evidence type="ECO:0000256" key="1">
    <source>
        <dbReference type="SAM" id="MobiDB-lite"/>
    </source>
</evidence>
<accession>A0A5B7K3U7</accession>